<protein>
    <submittedName>
        <fullName evidence="1">Uncharacterized protein</fullName>
    </submittedName>
</protein>
<reference evidence="1 2" key="1">
    <citation type="submission" date="2012-02" db="EMBL/GenBank/DDBJ databases">
        <title>Complete Genome Sequence of Cronobacter sakazakii Bacteriophage CR9.</title>
        <authorList>
            <person name="Shin H."/>
            <person name="Lee J.-H."/>
            <person name="Kim Y."/>
            <person name="Ryu S."/>
        </authorList>
    </citation>
    <scope>NUCLEOTIDE SEQUENCE [LARGE SCALE GENOMIC DNA]</scope>
</reference>
<evidence type="ECO:0000313" key="1">
    <source>
        <dbReference type="EMBL" id="AFH20902.1"/>
    </source>
</evidence>
<organism evidence="1 2">
    <name type="scientific">Cronobacter phage CR9</name>
    <dbReference type="NCBI Taxonomy" id="1162290"/>
    <lineage>
        <taxon>Viruses</taxon>
        <taxon>Duplodnaviria</taxon>
        <taxon>Heunggongvirae</taxon>
        <taxon>Uroviricota</taxon>
        <taxon>Caudoviricetes</taxon>
        <taxon>Vequintavirinae</taxon>
        <taxon>Certrevirus</taxon>
        <taxon>Certrevirus CR9</taxon>
    </lineage>
</organism>
<proteinExistence type="predicted"/>
<dbReference type="EMBL" id="JQ691611">
    <property type="protein sequence ID" value="AFH20902.1"/>
    <property type="molecule type" value="Genomic_DNA"/>
</dbReference>
<accession>M1F176</accession>
<evidence type="ECO:0000313" key="2">
    <source>
        <dbReference type="Proteomes" id="UP000011829"/>
    </source>
</evidence>
<sequence>MERFKGVNELTIEAGDMEDLLKKNEYLDIQDFVQEAQQKDIDQARRNQEIAARNKKFKGG</sequence>
<dbReference type="GeneID" id="18562860"/>
<gene>
    <name evidence="1" type="ORF">CR9_018</name>
</gene>
<dbReference type="Proteomes" id="UP000011829">
    <property type="component" value="Segment"/>
</dbReference>
<name>M1F176_9CAUD</name>
<keyword evidence="2" id="KW-1185">Reference proteome</keyword>
<dbReference type="RefSeq" id="YP_009014980.1">
    <property type="nucleotide sequence ID" value="NC_023717.1"/>
</dbReference>
<dbReference type="OrthoDB" id="26114at10239"/>
<dbReference type="KEGG" id="vg:18562860"/>